<proteinExistence type="predicted"/>
<keyword evidence="2" id="KW-1185">Reference proteome</keyword>
<dbReference type="EMBL" id="JACVVK020000088">
    <property type="protein sequence ID" value="KAK7493915.1"/>
    <property type="molecule type" value="Genomic_DNA"/>
</dbReference>
<dbReference type="AlphaFoldDB" id="A0ABD0L459"/>
<dbReference type="Proteomes" id="UP001519460">
    <property type="component" value="Unassembled WGS sequence"/>
</dbReference>
<comment type="caution">
    <text evidence="1">The sequence shown here is derived from an EMBL/GenBank/DDBJ whole genome shotgun (WGS) entry which is preliminary data.</text>
</comment>
<organism evidence="1 2">
    <name type="scientific">Batillaria attramentaria</name>
    <dbReference type="NCBI Taxonomy" id="370345"/>
    <lineage>
        <taxon>Eukaryota</taxon>
        <taxon>Metazoa</taxon>
        <taxon>Spiralia</taxon>
        <taxon>Lophotrochozoa</taxon>
        <taxon>Mollusca</taxon>
        <taxon>Gastropoda</taxon>
        <taxon>Caenogastropoda</taxon>
        <taxon>Sorbeoconcha</taxon>
        <taxon>Cerithioidea</taxon>
        <taxon>Batillariidae</taxon>
        <taxon>Batillaria</taxon>
    </lineage>
</organism>
<accession>A0ABD0L459</accession>
<evidence type="ECO:0000313" key="1">
    <source>
        <dbReference type="EMBL" id="KAK7493915.1"/>
    </source>
</evidence>
<evidence type="ECO:0000313" key="2">
    <source>
        <dbReference type="Proteomes" id="UP001519460"/>
    </source>
</evidence>
<name>A0ABD0L459_9CAEN</name>
<reference evidence="1 2" key="1">
    <citation type="journal article" date="2023" name="Sci. Data">
        <title>Genome assembly of the Korean intertidal mud-creeper Batillaria attramentaria.</title>
        <authorList>
            <person name="Patra A.K."/>
            <person name="Ho P.T."/>
            <person name="Jun S."/>
            <person name="Lee S.J."/>
            <person name="Kim Y."/>
            <person name="Won Y.J."/>
        </authorList>
    </citation>
    <scope>NUCLEOTIDE SEQUENCE [LARGE SCALE GENOMIC DNA]</scope>
    <source>
        <strain evidence="1">Wonlab-2016</strain>
    </source>
</reference>
<protein>
    <submittedName>
        <fullName evidence="1">Uncharacterized protein</fullName>
    </submittedName>
</protein>
<gene>
    <name evidence="1" type="ORF">BaRGS_00014797</name>
</gene>
<sequence>MKDSLILFLKVNSGKAAYTVFALYGWISALILSSLLEGYVKLAELDVDVENSVGSVVCRSATDHVVSDVAASQLARRASEAYRMHVRGEHNRQWSDGL</sequence>